<accession>A0A5N8WYR5</accession>
<proteinExistence type="predicted"/>
<reference evidence="2 3" key="1">
    <citation type="submission" date="2019-09" db="EMBL/GenBank/DDBJ databases">
        <authorList>
            <person name="Duangmal K."/>
            <person name="Teo W.F.A."/>
            <person name="Lipun K."/>
        </authorList>
    </citation>
    <scope>NUCLEOTIDE SEQUENCE [LARGE SCALE GENOMIC DNA]</scope>
    <source>
        <strain evidence="2 3">K1PN6</strain>
    </source>
</reference>
<dbReference type="EMBL" id="VMNX01000135">
    <property type="protein sequence ID" value="MPY52409.1"/>
    <property type="molecule type" value="Genomic_DNA"/>
</dbReference>
<comment type="caution">
    <text evidence="2">The sequence shown here is derived from an EMBL/GenBank/DDBJ whole genome shotgun (WGS) entry which is preliminary data.</text>
</comment>
<dbReference type="AlphaFoldDB" id="A0A5N8WYR5"/>
<protein>
    <submittedName>
        <fullName evidence="2">DUF3558 domain-containing protein</fullName>
    </submittedName>
</protein>
<gene>
    <name evidence="2" type="ORF">FPZ41_29090</name>
</gene>
<evidence type="ECO:0000313" key="3">
    <source>
        <dbReference type="Proteomes" id="UP000373149"/>
    </source>
</evidence>
<organism evidence="2 3">
    <name type="scientific">Streptomyces acidicola</name>
    <dbReference type="NCBI Taxonomy" id="2596892"/>
    <lineage>
        <taxon>Bacteria</taxon>
        <taxon>Bacillati</taxon>
        <taxon>Actinomycetota</taxon>
        <taxon>Actinomycetes</taxon>
        <taxon>Kitasatosporales</taxon>
        <taxon>Streptomycetaceae</taxon>
        <taxon>Streptomyces</taxon>
    </lineage>
</organism>
<feature type="compositionally biased region" description="Basic residues" evidence="1">
    <location>
        <begin position="14"/>
        <end position="25"/>
    </location>
</feature>
<evidence type="ECO:0000256" key="1">
    <source>
        <dbReference type="SAM" id="MobiDB-lite"/>
    </source>
</evidence>
<sequence length="307" mass="31326">MSEGTMHRSAQRDQHHHRGGRGHAGRGVRRFLVGAAALPVMLVAAGCSSGSGSGDDAAKAKESASPTAKQSATASANEVKAAAYGKLPEACTVLSKKTLEDLVPEGAKSGKAINDGEPDVSGDCRWTSLDNKGVKGSQYRWLSVSLLLLDSDAARGAGDERARAQFDKRLSEAQAVEGAKNVKSEPVTGTGDQATAVRYDLKKKEGSFKQQTVVARVENVVITLDYNGAGLAGDKTPDADELLKSAKAAAKQIVAAIGAANDEAEGSGSSASPSKSASKPASESGDRAADKGSGSESGEPSASASNK</sequence>
<feature type="compositionally biased region" description="Low complexity" evidence="1">
    <location>
        <begin position="261"/>
        <end position="283"/>
    </location>
</feature>
<dbReference type="Proteomes" id="UP000373149">
    <property type="component" value="Unassembled WGS sequence"/>
</dbReference>
<feature type="region of interest" description="Disordered" evidence="1">
    <location>
        <begin position="261"/>
        <end position="307"/>
    </location>
</feature>
<feature type="region of interest" description="Disordered" evidence="1">
    <location>
        <begin position="1"/>
        <end position="25"/>
    </location>
</feature>
<feature type="region of interest" description="Disordered" evidence="1">
    <location>
        <begin position="51"/>
        <end position="72"/>
    </location>
</feature>
<evidence type="ECO:0000313" key="2">
    <source>
        <dbReference type="EMBL" id="MPY52409.1"/>
    </source>
</evidence>
<keyword evidence="3" id="KW-1185">Reference proteome</keyword>
<feature type="compositionally biased region" description="Low complexity" evidence="1">
    <location>
        <begin position="292"/>
        <end position="307"/>
    </location>
</feature>
<name>A0A5N8WYR5_9ACTN</name>